<comment type="cofactor">
    <cofactor evidence="1 14">
        <name>Mg(2+)</name>
        <dbReference type="ChEBI" id="CHEBI:18420"/>
    </cofactor>
</comment>
<evidence type="ECO:0000313" key="17">
    <source>
        <dbReference type="EMBL" id="CAH1111097.1"/>
    </source>
</evidence>
<evidence type="ECO:0000313" key="18">
    <source>
        <dbReference type="Proteomes" id="UP001153636"/>
    </source>
</evidence>
<keyword evidence="7 14" id="KW-0378">Hydrolase</keyword>
<gene>
    <name evidence="17" type="ORF">PSYICH_LOCUS10893</name>
</gene>
<dbReference type="GO" id="GO:0006309">
    <property type="term" value="P:apoptotic DNA fragmentation"/>
    <property type="evidence" value="ECO:0007669"/>
    <property type="project" value="TreeGrafter"/>
</dbReference>
<dbReference type="FunFam" id="3.40.570.10:FF:000002">
    <property type="entry name" value="Endonuclease G, mitochondrial"/>
    <property type="match status" value="1"/>
</dbReference>
<dbReference type="EC" id="3.1.30.-" evidence="14"/>
<dbReference type="SMART" id="SM00477">
    <property type="entry name" value="NUC"/>
    <property type="match status" value="1"/>
</dbReference>
<evidence type="ECO:0000256" key="7">
    <source>
        <dbReference type="ARBA" id="ARBA00022801"/>
    </source>
</evidence>
<feature type="binding site" evidence="13">
    <location>
        <position position="195"/>
    </location>
    <ligand>
        <name>Mg(2+)</name>
        <dbReference type="ChEBI" id="CHEBI:18420"/>
        <note>catalytic</note>
    </ligand>
</feature>
<dbReference type="EMBL" id="OV651817">
    <property type="protein sequence ID" value="CAH1111097.1"/>
    <property type="molecule type" value="Genomic_DNA"/>
</dbReference>
<evidence type="ECO:0000256" key="4">
    <source>
        <dbReference type="ARBA" id="ARBA00022722"/>
    </source>
</evidence>
<comment type="similarity">
    <text evidence="3 14">Belongs to the DNA/RNA non-specific endonuclease family.</text>
</comment>
<dbReference type="Proteomes" id="UP001153636">
    <property type="component" value="Chromosome 5"/>
</dbReference>
<dbReference type="OrthoDB" id="5418055at2759"/>
<feature type="active site" description="Proton acceptor" evidence="12">
    <location>
        <position position="163"/>
    </location>
</feature>
<keyword evidence="11" id="KW-1015">Disulfide bond</keyword>
<reference evidence="17" key="1">
    <citation type="submission" date="2022-01" db="EMBL/GenBank/DDBJ databases">
        <authorList>
            <person name="King R."/>
        </authorList>
    </citation>
    <scope>NUCLEOTIDE SEQUENCE</scope>
</reference>
<dbReference type="SMART" id="SM00892">
    <property type="entry name" value="Endonuclease_NS"/>
    <property type="match status" value="1"/>
</dbReference>
<dbReference type="Gene3D" id="3.40.570.10">
    <property type="entry name" value="Extracellular Endonuclease, subunit A"/>
    <property type="match status" value="1"/>
</dbReference>
<evidence type="ECO:0000256" key="3">
    <source>
        <dbReference type="ARBA" id="ARBA00010052"/>
    </source>
</evidence>
<protein>
    <recommendedName>
        <fullName evidence="14">Endonuclease</fullName>
        <ecNumber evidence="14">3.1.30.-</ecNumber>
    </recommendedName>
</protein>
<keyword evidence="10" id="KW-0496">Mitochondrion</keyword>
<feature type="domain" description="ENPP1-3/EXOG-like endonuclease/phosphodiesterase" evidence="15">
    <location>
        <begin position="98"/>
        <end position="308"/>
    </location>
</feature>
<evidence type="ECO:0000256" key="6">
    <source>
        <dbReference type="ARBA" id="ARBA00022759"/>
    </source>
</evidence>
<keyword evidence="18" id="KW-1185">Reference proteome</keyword>
<dbReference type="GO" id="GO:0046872">
    <property type="term" value="F:metal ion binding"/>
    <property type="evidence" value="ECO:0007669"/>
    <property type="project" value="UniProtKB-KW"/>
</dbReference>
<evidence type="ECO:0000256" key="14">
    <source>
        <dbReference type="RuleBase" id="RU366055"/>
    </source>
</evidence>
<keyword evidence="5 13" id="KW-0479">Metal-binding</keyword>
<evidence type="ECO:0000256" key="12">
    <source>
        <dbReference type="PIRSR" id="PIRSR640255-1"/>
    </source>
</evidence>
<dbReference type="PANTHER" id="PTHR13966:SF5">
    <property type="entry name" value="ENDONUCLEASE G, MITOCHONDRIAL"/>
    <property type="match status" value="1"/>
</dbReference>
<evidence type="ECO:0000256" key="10">
    <source>
        <dbReference type="ARBA" id="ARBA00023128"/>
    </source>
</evidence>
<keyword evidence="9" id="KW-0809">Transit peptide</keyword>
<dbReference type="GO" id="GO:0000014">
    <property type="term" value="F:single-stranded DNA endodeoxyribonuclease activity"/>
    <property type="evidence" value="ECO:0007669"/>
    <property type="project" value="TreeGrafter"/>
</dbReference>
<name>A0A9P0GJ32_9CUCU</name>
<evidence type="ECO:0000256" key="2">
    <source>
        <dbReference type="ARBA" id="ARBA00004173"/>
    </source>
</evidence>
<keyword evidence="6 14" id="KW-0255">Endonuclease</keyword>
<keyword evidence="8" id="KW-0460">Magnesium</keyword>
<evidence type="ECO:0000256" key="13">
    <source>
        <dbReference type="PIRSR" id="PIRSR640255-2"/>
    </source>
</evidence>
<dbReference type="GO" id="GO:0004521">
    <property type="term" value="F:RNA endonuclease activity"/>
    <property type="evidence" value="ECO:0007669"/>
    <property type="project" value="TreeGrafter"/>
</dbReference>
<dbReference type="Pfam" id="PF01223">
    <property type="entry name" value="Endonuclease_NS"/>
    <property type="match status" value="1"/>
</dbReference>
<organism evidence="17 18">
    <name type="scientific">Psylliodes chrysocephalus</name>
    <dbReference type="NCBI Taxonomy" id="3402493"/>
    <lineage>
        <taxon>Eukaryota</taxon>
        <taxon>Metazoa</taxon>
        <taxon>Ecdysozoa</taxon>
        <taxon>Arthropoda</taxon>
        <taxon>Hexapoda</taxon>
        <taxon>Insecta</taxon>
        <taxon>Pterygota</taxon>
        <taxon>Neoptera</taxon>
        <taxon>Endopterygota</taxon>
        <taxon>Coleoptera</taxon>
        <taxon>Polyphaga</taxon>
        <taxon>Cucujiformia</taxon>
        <taxon>Chrysomeloidea</taxon>
        <taxon>Chrysomelidae</taxon>
        <taxon>Galerucinae</taxon>
        <taxon>Alticini</taxon>
        <taxon>Psylliodes</taxon>
    </lineage>
</organism>
<evidence type="ECO:0000259" key="16">
    <source>
        <dbReference type="SMART" id="SM00892"/>
    </source>
</evidence>
<keyword evidence="4 14" id="KW-0540">Nuclease</keyword>
<dbReference type="InterPro" id="IPR040255">
    <property type="entry name" value="Non-specific_endonuclease"/>
</dbReference>
<proteinExistence type="inferred from homology"/>
<feature type="domain" description="DNA/RNA non-specific endonuclease/pyrophosphatase/phosphodiesterase" evidence="16">
    <location>
        <begin position="97"/>
        <end position="308"/>
    </location>
</feature>
<dbReference type="PANTHER" id="PTHR13966">
    <property type="entry name" value="ENDONUCLEASE RELATED"/>
    <property type="match status" value="1"/>
</dbReference>
<evidence type="ECO:0000256" key="11">
    <source>
        <dbReference type="ARBA" id="ARBA00023157"/>
    </source>
</evidence>
<sequence length="318" mass="36167">MSSKKLIKYFSIGSLATCGFLAGIYTERKRHLCNNDHLNIKNMPGLPMFGTVSAASPYTPVPVPTDPSITAPEIKTHTSRVSQIMKYGFPSLDQVRSFNDYVLSYDRRNRVAHWVFEHLTKESVKHNSSVDRSKCEFKPDDSIHKYFRSENSDYKKSGYDRGHLAAAGNHKYSQQHVEETFYLSNMAPQVGKGFNRDAWNKLEKHVRKMTKDYENVYCCTGPLYLPSKENDGKFYVKYEVIGANHVAVPTHFFKIVVGESSNGKLEMEAYVMPNKVIDENVPLTSFQVPPDSIERAAGLLFFDNLSRNKLSKVNGKKN</sequence>
<dbReference type="PROSITE" id="PS01070">
    <property type="entry name" value="NUCLEASE_NON_SPEC"/>
    <property type="match status" value="1"/>
</dbReference>
<evidence type="ECO:0000256" key="1">
    <source>
        <dbReference type="ARBA" id="ARBA00001946"/>
    </source>
</evidence>
<dbReference type="InterPro" id="IPR001604">
    <property type="entry name" value="Endo_G_ENPP1-like_dom"/>
</dbReference>
<dbReference type="InterPro" id="IPR020821">
    <property type="entry name" value="ENPP1-3/EXOG-like_nuc-like"/>
</dbReference>
<comment type="subcellular location">
    <subcellularLocation>
        <location evidence="2">Mitochondrion</location>
    </subcellularLocation>
</comment>
<evidence type="ECO:0000256" key="8">
    <source>
        <dbReference type="ARBA" id="ARBA00022842"/>
    </source>
</evidence>
<evidence type="ECO:0000256" key="5">
    <source>
        <dbReference type="ARBA" id="ARBA00022723"/>
    </source>
</evidence>
<dbReference type="InterPro" id="IPR018524">
    <property type="entry name" value="DNA/RNA_endonuclease_AS"/>
</dbReference>
<dbReference type="GO" id="GO:0003676">
    <property type="term" value="F:nucleic acid binding"/>
    <property type="evidence" value="ECO:0007669"/>
    <property type="project" value="InterPro"/>
</dbReference>
<dbReference type="GO" id="GO:0005634">
    <property type="term" value="C:nucleus"/>
    <property type="evidence" value="ECO:0007669"/>
    <property type="project" value="TreeGrafter"/>
</dbReference>
<dbReference type="CDD" id="cd00091">
    <property type="entry name" value="NUC"/>
    <property type="match status" value="1"/>
</dbReference>
<dbReference type="GO" id="GO:0005743">
    <property type="term" value="C:mitochondrial inner membrane"/>
    <property type="evidence" value="ECO:0007669"/>
    <property type="project" value="TreeGrafter"/>
</dbReference>
<evidence type="ECO:0000256" key="9">
    <source>
        <dbReference type="ARBA" id="ARBA00022946"/>
    </source>
</evidence>
<dbReference type="InterPro" id="IPR044925">
    <property type="entry name" value="His-Me_finger_sf"/>
</dbReference>
<dbReference type="SUPFAM" id="SSF54060">
    <property type="entry name" value="His-Me finger endonucleases"/>
    <property type="match status" value="1"/>
</dbReference>
<accession>A0A9P0GJ32</accession>
<dbReference type="AlphaFoldDB" id="A0A9P0GJ32"/>
<evidence type="ECO:0000259" key="15">
    <source>
        <dbReference type="SMART" id="SM00477"/>
    </source>
</evidence>
<dbReference type="InterPro" id="IPR044929">
    <property type="entry name" value="DNA/RNA_non-sp_Endonuclease_sf"/>
</dbReference>